<feature type="compositionally biased region" description="Basic and acidic residues" evidence="1">
    <location>
        <begin position="1"/>
        <end position="14"/>
    </location>
</feature>
<name>A0ABP8ZRP6_9MICO</name>
<dbReference type="EMBL" id="BAABKO010000001">
    <property type="protein sequence ID" value="GAA4762865.1"/>
    <property type="molecule type" value="Genomic_DNA"/>
</dbReference>
<keyword evidence="2" id="KW-0812">Transmembrane</keyword>
<dbReference type="Proteomes" id="UP001501645">
    <property type="component" value="Unassembled WGS sequence"/>
</dbReference>
<gene>
    <name evidence="3" type="ORF">GCM10023351_01700</name>
</gene>
<evidence type="ECO:0000313" key="3">
    <source>
        <dbReference type="EMBL" id="GAA4762865.1"/>
    </source>
</evidence>
<feature type="compositionally biased region" description="Gly residues" evidence="1">
    <location>
        <begin position="111"/>
        <end position="125"/>
    </location>
</feature>
<evidence type="ECO:0000256" key="2">
    <source>
        <dbReference type="SAM" id="Phobius"/>
    </source>
</evidence>
<proteinExistence type="predicted"/>
<accession>A0ABP8ZRP6</accession>
<evidence type="ECO:0000256" key="1">
    <source>
        <dbReference type="SAM" id="MobiDB-lite"/>
    </source>
</evidence>
<keyword evidence="2" id="KW-0472">Membrane</keyword>
<reference evidence="4" key="1">
    <citation type="journal article" date="2019" name="Int. J. Syst. Evol. Microbiol.">
        <title>The Global Catalogue of Microorganisms (GCM) 10K type strain sequencing project: providing services to taxonomists for standard genome sequencing and annotation.</title>
        <authorList>
            <consortium name="The Broad Institute Genomics Platform"/>
            <consortium name="The Broad Institute Genome Sequencing Center for Infectious Disease"/>
            <person name="Wu L."/>
            <person name="Ma J."/>
        </authorList>
    </citation>
    <scope>NUCLEOTIDE SEQUENCE [LARGE SCALE GENOMIC DNA]</scope>
    <source>
        <strain evidence="4">JCM 18537</strain>
    </source>
</reference>
<feature type="transmembrane region" description="Helical" evidence="2">
    <location>
        <begin position="55"/>
        <end position="79"/>
    </location>
</feature>
<keyword evidence="4" id="KW-1185">Reference proteome</keyword>
<organism evidence="3 4">
    <name type="scientific">Microbacterium gilvum</name>
    <dbReference type="NCBI Taxonomy" id="1336204"/>
    <lineage>
        <taxon>Bacteria</taxon>
        <taxon>Bacillati</taxon>
        <taxon>Actinomycetota</taxon>
        <taxon>Actinomycetes</taxon>
        <taxon>Micrococcales</taxon>
        <taxon>Microbacteriaceae</taxon>
        <taxon>Microbacterium</taxon>
    </lineage>
</organism>
<evidence type="ECO:0000313" key="4">
    <source>
        <dbReference type="Proteomes" id="UP001501645"/>
    </source>
</evidence>
<feature type="compositionally biased region" description="Low complexity" evidence="1">
    <location>
        <begin position="86"/>
        <end position="104"/>
    </location>
</feature>
<feature type="region of interest" description="Disordered" evidence="1">
    <location>
        <begin position="86"/>
        <end position="138"/>
    </location>
</feature>
<sequence>MSDHDEDPVDRLRAADPAADVEPREGFGADVIAAATAMPVDLDAERARRRPRRGLVIASIAASIAAAVVIGGVAGYGIATAAQTTASADSPSDGGASGGAAPDGVLPPVTLGGGAGGSTEGGGAGSSADSAQSTDRSMVPWGWTGRNAFHASTILSTGAGSAAAYGFDAVSASNAETIEALAAALGVAGTPEIRDGSWQVGAADGTGPSLWVSLDGQLSAGYYSTLDPWSACGEACTAPEEAPAIAALRDLLTRIGADADAFAYSSETWEGSATRTAYASRTIDGQQVGQSWSLEFAADGIVSVYGGLADVVQMGDYPVVSEQEAFDRLSDPRFGAQLTTLPLAAREGDVGTEWTPPTEPPALPAPGSAVSWGVNDVEIVSVRLGLASQWQDDGSVLLVPTYVFGDAGGGEWSVIAVAEGSLDFSAGGEMVFGGAEVLY</sequence>
<protein>
    <submittedName>
        <fullName evidence="3">Uncharacterized protein</fullName>
    </submittedName>
</protein>
<comment type="caution">
    <text evidence="3">The sequence shown here is derived from an EMBL/GenBank/DDBJ whole genome shotgun (WGS) entry which is preliminary data.</text>
</comment>
<dbReference type="RefSeq" id="WP_345434960.1">
    <property type="nucleotide sequence ID" value="NZ_BAABKO010000001.1"/>
</dbReference>
<keyword evidence="2" id="KW-1133">Transmembrane helix</keyword>
<feature type="region of interest" description="Disordered" evidence="1">
    <location>
        <begin position="1"/>
        <end position="25"/>
    </location>
</feature>